<name>A0ABQ6NBL2_9STRA</name>
<reference evidence="2 3" key="1">
    <citation type="journal article" date="2023" name="Commun. Biol.">
        <title>Genome analysis of Parmales, the sister group of diatoms, reveals the evolutionary specialization of diatoms from phago-mixotrophs to photoautotrophs.</title>
        <authorList>
            <person name="Ban H."/>
            <person name="Sato S."/>
            <person name="Yoshikawa S."/>
            <person name="Yamada K."/>
            <person name="Nakamura Y."/>
            <person name="Ichinomiya M."/>
            <person name="Sato N."/>
            <person name="Blanc-Mathieu R."/>
            <person name="Endo H."/>
            <person name="Kuwata A."/>
            <person name="Ogata H."/>
        </authorList>
    </citation>
    <scope>NUCLEOTIDE SEQUENCE [LARGE SCALE GENOMIC DNA]</scope>
</reference>
<protein>
    <recommendedName>
        <fullName evidence="1">Methyltransferase FkbM domain-containing protein</fullName>
    </recommendedName>
</protein>
<organism evidence="2 3">
    <name type="scientific">Tetraparma gracilis</name>
    <dbReference type="NCBI Taxonomy" id="2962635"/>
    <lineage>
        <taxon>Eukaryota</taxon>
        <taxon>Sar</taxon>
        <taxon>Stramenopiles</taxon>
        <taxon>Ochrophyta</taxon>
        <taxon>Bolidophyceae</taxon>
        <taxon>Parmales</taxon>
        <taxon>Triparmaceae</taxon>
        <taxon>Tetraparma</taxon>
    </lineage>
</organism>
<comment type="caution">
    <text evidence="2">The sequence shown here is derived from an EMBL/GenBank/DDBJ whole genome shotgun (WGS) entry which is preliminary data.</text>
</comment>
<dbReference type="PANTHER" id="PTHR34203:SF13">
    <property type="entry name" value="EXPRESSED PROTEIN"/>
    <property type="match status" value="1"/>
</dbReference>
<dbReference type="PANTHER" id="PTHR34203">
    <property type="entry name" value="METHYLTRANSFERASE, FKBM FAMILY PROTEIN"/>
    <property type="match status" value="1"/>
</dbReference>
<sequence length="358" mass="38410">MVDGGSHIGFFSHLALASGCSVVAVEPFAPSREFLEHTAVLNGNRDRLTVVPALVSDADSQEGHPFDGWQVAAESESTTSVPSIRLDSVLSSLYPDPSQHRVVYVKLDVEGHEASALAGLSAAVESPAPPLSVYLELTTFDRSVPGSHQEQAEAAARLLERLEAGGKYFLLPLEGAWSDRGLQFLPSQSGNLAQLIVASQKVGCTDAMIGVCITEVLAVHESVAGGFEQIAQARLDGEMAAIRNSVGGRLAPSIAADGTTYEVAAGEPPQEEDPTVPHHTMFVKDTKKPESERQTIRIEYPADVWQMDSFFMKESGACDAAGFTKDECRSVVDQAKQYVREHAARQLGISDLVDKVSY</sequence>
<dbReference type="NCBIfam" id="TIGR01444">
    <property type="entry name" value="fkbM_fam"/>
    <property type="match status" value="1"/>
</dbReference>
<dbReference type="SUPFAM" id="SSF53335">
    <property type="entry name" value="S-adenosyl-L-methionine-dependent methyltransferases"/>
    <property type="match status" value="1"/>
</dbReference>
<proteinExistence type="predicted"/>
<accession>A0ABQ6NBL2</accession>
<evidence type="ECO:0000313" key="2">
    <source>
        <dbReference type="EMBL" id="GMI52311.1"/>
    </source>
</evidence>
<dbReference type="Gene3D" id="3.40.50.150">
    <property type="entry name" value="Vaccinia Virus protein VP39"/>
    <property type="match status" value="1"/>
</dbReference>
<gene>
    <name evidence="2" type="ORF">TeGR_g12649</name>
</gene>
<evidence type="ECO:0000259" key="1">
    <source>
        <dbReference type="Pfam" id="PF05050"/>
    </source>
</evidence>
<keyword evidence="3" id="KW-1185">Reference proteome</keyword>
<dbReference type="InterPro" id="IPR052514">
    <property type="entry name" value="SAM-dependent_MTase"/>
</dbReference>
<feature type="domain" description="Methyltransferase FkbM" evidence="1">
    <location>
        <begin position="3"/>
        <end position="141"/>
    </location>
</feature>
<dbReference type="Pfam" id="PF05050">
    <property type="entry name" value="Methyltransf_21"/>
    <property type="match status" value="1"/>
</dbReference>
<dbReference type="EMBL" id="BRYB01006585">
    <property type="protein sequence ID" value="GMI52311.1"/>
    <property type="molecule type" value="Genomic_DNA"/>
</dbReference>
<dbReference type="Proteomes" id="UP001165060">
    <property type="component" value="Unassembled WGS sequence"/>
</dbReference>
<dbReference type="InterPro" id="IPR006342">
    <property type="entry name" value="FkbM_mtfrase"/>
</dbReference>
<evidence type="ECO:0000313" key="3">
    <source>
        <dbReference type="Proteomes" id="UP001165060"/>
    </source>
</evidence>
<dbReference type="InterPro" id="IPR029063">
    <property type="entry name" value="SAM-dependent_MTases_sf"/>
</dbReference>